<name>A0ABD0RXD1_CIRMR</name>
<dbReference type="InterPro" id="IPR036028">
    <property type="entry name" value="SH3-like_dom_sf"/>
</dbReference>
<dbReference type="EMBL" id="JAMKFB020000001">
    <property type="protein sequence ID" value="KAL0203198.1"/>
    <property type="molecule type" value="Genomic_DNA"/>
</dbReference>
<dbReference type="PRINTS" id="PR00452">
    <property type="entry name" value="SH3DOMAIN"/>
</dbReference>
<dbReference type="PANTHER" id="PTHR46026:SF3">
    <property type="entry name" value="RHO GUANINE NUCLEOTIDE EXCHANGE FACTOR 7"/>
    <property type="match status" value="1"/>
</dbReference>
<dbReference type="SUPFAM" id="SSF50044">
    <property type="entry name" value="SH3-domain"/>
    <property type="match status" value="1"/>
</dbReference>
<dbReference type="PROSITE" id="PS50002">
    <property type="entry name" value="SH3"/>
    <property type="match status" value="1"/>
</dbReference>
<dbReference type="Gene3D" id="2.30.30.40">
    <property type="entry name" value="SH3 Domains"/>
    <property type="match status" value="1"/>
</dbReference>
<keyword evidence="5" id="KW-1185">Reference proteome</keyword>
<dbReference type="AlphaFoldDB" id="A0ABD0RXD1"/>
<evidence type="ECO:0000313" key="5">
    <source>
        <dbReference type="Proteomes" id="UP001529510"/>
    </source>
</evidence>
<evidence type="ECO:0000256" key="1">
    <source>
        <dbReference type="ARBA" id="ARBA00022443"/>
    </source>
</evidence>
<dbReference type="PANTHER" id="PTHR46026">
    <property type="entry name" value="RHO-TYPE GUANINE NUCLEOTIDE EXCHANGE FACTOR, ISOFORM F"/>
    <property type="match status" value="1"/>
</dbReference>
<evidence type="ECO:0000256" key="2">
    <source>
        <dbReference type="PROSITE-ProRule" id="PRU00192"/>
    </source>
</evidence>
<protein>
    <recommendedName>
        <fullName evidence="3">SH3 domain-containing protein</fullName>
    </recommendedName>
</protein>
<dbReference type="FunFam" id="2.30.30.40:FF:000034">
    <property type="entry name" value="Rho guanine nucleotide exchange factor (GEF) 7"/>
    <property type="match status" value="1"/>
</dbReference>
<dbReference type="SMART" id="SM00326">
    <property type="entry name" value="SH3"/>
    <property type="match status" value="1"/>
</dbReference>
<proteinExistence type="predicted"/>
<keyword evidence="1 2" id="KW-0728">SH3 domain</keyword>
<accession>A0ABD0RXD1</accession>
<gene>
    <name evidence="4" type="ORF">M9458_001216</name>
</gene>
<reference evidence="4 5" key="1">
    <citation type="submission" date="2024-05" db="EMBL/GenBank/DDBJ databases">
        <title>Genome sequencing and assembly of Indian major carp, Cirrhinus mrigala (Hamilton, 1822).</title>
        <authorList>
            <person name="Mohindra V."/>
            <person name="Chowdhury L.M."/>
            <person name="Lal K."/>
            <person name="Jena J.K."/>
        </authorList>
    </citation>
    <scope>NUCLEOTIDE SEQUENCE [LARGE SCALE GENOMIC DNA]</scope>
    <source>
        <strain evidence="4">CM1030</strain>
        <tissue evidence="4">Blood</tissue>
    </source>
</reference>
<dbReference type="InterPro" id="IPR001452">
    <property type="entry name" value="SH3_domain"/>
</dbReference>
<dbReference type="Proteomes" id="UP001529510">
    <property type="component" value="Unassembled WGS sequence"/>
</dbReference>
<evidence type="ECO:0000313" key="4">
    <source>
        <dbReference type="EMBL" id="KAL0203198.1"/>
    </source>
</evidence>
<feature type="domain" description="SH3" evidence="3">
    <location>
        <begin position="7"/>
        <end position="66"/>
    </location>
</feature>
<evidence type="ECO:0000259" key="3">
    <source>
        <dbReference type="PROSITE" id="PS50002"/>
    </source>
</evidence>
<organism evidence="4 5">
    <name type="scientific">Cirrhinus mrigala</name>
    <name type="common">Mrigala</name>
    <dbReference type="NCBI Taxonomy" id="683832"/>
    <lineage>
        <taxon>Eukaryota</taxon>
        <taxon>Metazoa</taxon>
        <taxon>Chordata</taxon>
        <taxon>Craniata</taxon>
        <taxon>Vertebrata</taxon>
        <taxon>Euteleostomi</taxon>
        <taxon>Actinopterygii</taxon>
        <taxon>Neopterygii</taxon>
        <taxon>Teleostei</taxon>
        <taxon>Ostariophysi</taxon>
        <taxon>Cypriniformes</taxon>
        <taxon>Cyprinidae</taxon>
        <taxon>Labeoninae</taxon>
        <taxon>Labeonini</taxon>
        <taxon>Cirrhinus</taxon>
    </lineage>
</organism>
<dbReference type="Pfam" id="PF07653">
    <property type="entry name" value="SH3_2"/>
    <property type="match status" value="1"/>
</dbReference>
<sequence>DMSENSAPQVLVKARFNFQQTNEDELSFNKGDIIQVTRQEEGGWWEGSLNGKTGWFPSNYVKEIKGS</sequence>
<dbReference type="CDD" id="cd11877">
    <property type="entry name" value="SH3_PIX"/>
    <property type="match status" value="1"/>
</dbReference>
<dbReference type="PRINTS" id="PR00499">
    <property type="entry name" value="P67PHOX"/>
</dbReference>
<feature type="non-terminal residue" evidence="4">
    <location>
        <position position="1"/>
    </location>
</feature>
<feature type="non-terminal residue" evidence="4">
    <location>
        <position position="67"/>
    </location>
</feature>
<comment type="caution">
    <text evidence="4">The sequence shown here is derived from an EMBL/GenBank/DDBJ whole genome shotgun (WGS) entry which is preliminary data.</text>
</comment>